<accession>A0ABR8JZ55</accession>
<organism evidence="1 2">
    <name type="scientific">Hymenobacter armeniacus</name>
    <dbReference type="NCBI Taxonomy" id="2771358"/>
    <lineage>
        <taxon>Bacteria</taxon>
        <taxon>Pseudomonadati</taxon>
        <taxon>Bacteroidota</taxon>
        <taxon>Cytophagia</taxon>
        <taxon>Cytophagales</taxon>
        <taxon>Hymenobacteraceae</taxon>
        <taxon>Hymenobacter</taxon>
    </lineage>
</organism>
<gene>
    <name evidence="1" type="ORF">IC234_14230</name>
</gene>
<dbReference type="RefSeq" id="WP_190925761.1">
    <property type="nucleotide sequence ID" value="NZ_JACXAC010000004.1"/>
</dbReference>
<comment type="caution">
    <text evidence="1">The sequence shown here is derived from an EMBL/GenBank/DDBJ whole genome shotgun (WGS) entry which is preliminary data.</text>
</comment>
<reference evidence="1 2" key="1">
    <citation type="submission" date="2020-09" db="EMBL/GenBank/DDBJ databases">
        <authorList>
            <person name="Kim M.K."/>
        </authorList>
    </citation>
    <scope>NUCLEOTIDE SEQUENCE [LARGE SCALE GENOMIC DNA]</scope>
    <source>
        <strain evidence="1 2">BT189</strain>
    </source>
</reference>
<sequence>MLRSLLALLLLANYLLVVGAGLAVRRPEAPAFSAARPYVHSRHCQQQNYLRLDCFEQCNGAQHVANVKLPTGTGLHYLAQLKALDVHCELAGQVSCVRPCAAPVAAENVPAGPVAEAAGFGGCHSPPPRRA</sequence>
<dbReference type="Proteomes" id="UP000606003">
    <property type="component" value="Unassembled WGS sequence"/>
</dbReference>
<protein>
    <submittedName>
        <fullName evidence="1">Uncharacterized protein</fullName>
    </submittedName>
</protein>
<name>A0ABR8JZ55_9BACT</name>
<proteinExistence type="predicted"/>
<evidence type="ECO:0000313" key="1">
    <source>
        <dbReference type="EMBL" id="MBD2723284.1"/>
    </source>
</evidence>
<keyword evidence="2" id="KW-1185">Reference proteome</keyword>
<evidence type="ECO:0000313" key="2">
    <source>
        <dbReference type="Proteomes" id="UP000606003"/>
    </source>
</evidence>
<dbReference type="EMBL" id="JACXAC010000004">
    <property type="protein sequence ID" value="MBD2723284.1"/>
    <property type="molecule type" value="Genomic_DNA"/>
</dbReference>